<dbReference type="AlphaFoldDB" id="A0A917TCQ1"/>
<accession>A0A917TCQ1</accession>
<dbReference type="EMBL" id="BMNA01000021">
    <property type="protein sequence ID" value="GGM18766.1"/>
    <property type="molecule type" value="Genomic_DNA"/>
</dbReference>
<proteinExistence type="predicted"/>
<dbReference type="Proteomes" id="UP000655208">
    <property type="component" value="Unassembled WGS sequence"/>
</dbReference>
<name>A0A917TCQ1_9ACTN</name>
<evidence type="ECO:0000313" key="1">
    <source>
        <dbReference type="EMBL" id="GGM18766.1"/>
    </source>
</evidence>
<dbReference type="InterPro" id="IPR011044">
    <property type="entry name" value="Quino_amine_DH_bsu"/>
</dbReference>
<dbReference type="InterPro" id="IPR015943">
    <property type="entry name" value="WD40/YVTN_repeat-like_dom_sf"/>
</dbReference>
<evidence type="ECO:0008006" key="3">
    <source>
        <dbReference type="Google" id="ProtNLM"/>
    </source>
</evidence>
<dbReference type="SUPFAM" id="SSF50969">
    <property type="entry name" value="YVTN repeat-like/Quinoprotein amine dehydrogenase"/>
    <property type="match status" value="1"/>
</dbReference>
<comment type="caution">
    <text evidence="1">The sequence shown here is derived from an EMBL/GenBank/DDBJ whole genome shotgun (WGS) entry which is preliminary data.</text>
</comment>
<dbReference type="Gene3D" id="2.130.10.10">
    <property type="entry name" value="YVTN repeat-like/Quinoprotein amine dehydrogenase"/>
    <property type="match status" value="1"/>
</dbReference>
<protein>
    <recommendedName>
        <fullName evidence="3">WD40 repeat domain-containing protein</fullName>
    </recommendedName>
</protein>
<gene>
    <name evidence="1" type="ORF">GCM10011594_43560</name>
</gene>
<evidence type="ECO:0000313" key="2">
    <source>
        <dbReference type="Proteomes" id="UP000655208"/>
    </source>
</evidence>
<keyword evidence="2" id="KW-1185">Reference proteome</keyword>
<organism evidence="1 2">
    <name type="scientific">Nakamurella endophytica</name>
    <dbReference type="NCBI Taxonomy" id="1748367"/>
    <lineage>
        <taxon>Bacteria</taxon>
        <taxon>Bacillati</taxon>
        <taxon>Actinomycetota</taxon>
        <taxon>Actinomycetes</taxon>
        <taxon>Nakamurellales</taxon>
        <taxon>Nakamurellaceae</taxon>
        <taxon>Nakamurella</taxon>
    </lineage>
</organism>
<sequence>MYLMVRNQPGNLDGTGAGTVITTRRLTDGALVDCVAAVTAEHVDPMLTPAGDVLVLSTFSCLSRLDKIDPRTHQHTVLRQFDGDAAWASLSPDGTRIAVLNTQACIPHCRIGGCGLDRLQIIDLATWRTLSATIGRPYYSLAYTSWSPDGTRLAVQLGGLDGTFVTVDTHHPDLMHPQVAKPTPHCTYGSPGWIRAGILVARSCRTGNTMALLDPAGDVLHSWPMPPCGGVHHLVALPGSATALAQISTGYGTDSPCGTAWGTQVWQVQPPTVRTITATHSRDPASDEPQLAGFW</sequence>
<reference evidence="1" key="2">
    <citation type="submission" date="2020-09" db="EMBL/GenBank/DDBJ databases">
        <authorList>
            <person name="Sun Q."/>
            <person name="Zhou Y."/>
        </authorList>
    </citation>
    <scope>NUCLEOTIDE SEQUENCE</scope>
    <source>
        <strain evidence="1">CGMCC 4.7308</strain>
    </source>
</reference>
<reference evidence="1" key="1">
    <citation type="journal article" date="2014" name="Int. J. Syst. Evol. Microbiol.">
        <title>Complete genome sequence of Corynebacterium casei LMG S-19264T (=DSM 44701T), isolated from a smear-ripened cheese.</title>
        <authorList>
            <consortium name="US DOE Joint Genome Institute (JGI-PGF)"/>
            <person name="Walter F."/>
            <person name="Albersmeier A."/>
            <person name="Kalinowski J."/>
            <person name="Ruckert C."/>
        </authorList>
    </citation>
    <scope>NUCLEOTIDE SEQUENCE</scope>
    <source>
        <strain evidence="1">CGMCC 4.7308</strain>
    </source>
</reference>